<name>A0ABT9VZB3_9BACI</name>
<keyword evidence="3" id="KW-1185">Reference proteome</keyword>
<protein>
    <submittedName>
        <fullName evidence="2">Archaellum component FlaC</fullName>
    </submittedName>
</protein>
<dbReference type="Proteomes" id="UP001235840">
    <property type="component" value="Unassembled WGS sequence"/>
</dbReference>
<dbReference type="EMBL" id="JAUSTY010000008">
    <property type="protein sequence ID" value="MDQ0166319.1"/>
    <property type="molecule type" value="Genomic_DNA"/>
</dbReference>
<evidence type="ECO:0000313" key="2">
    <source>
        <dbReference type="EMBL" id="MDQ0166319.1"/>
    </source>
</evidence>
<feature type="coiled-coil region" evidence="1">
    <location>
        <begin position="20"/>
        <end position="47"/>
    </location>
</feature>
<evidence type="ECO:0000256" key="1">
    <source>
        <dbReference type="SAM" id="Coils"/>
    </source>
</evidence>
<organism evidence="2 3">
    <name type="scientific">Caldalkalibacillus horti</name>
    <dbReference type="NCBI Taxonomy" id="77523"/>
    <lineage>
        <taxon>Bacteria</taxon>
        <taxon>Bacillati</taxon>
        <taxon>Bacillota</taxon>
        <taxon>Bacilli</taxon>
        <taxon>Bacillales</taxon>
        <taxon>Bacillaceae</taxon>
        <taxon>Caldalkalibacillus</taxon>
    </lineage>
</organism>
<gene>
    <name evidence="2" type="ORF">J2S11_002223</name>
</gene>
<proteinExistence type="predicted"/>
<keyword evidence="1" id="KW-0175">Coiled coil</keyword>
<accession>A0ABT9VZB3</accession>
<reference evidence="2 3" key="1">
    <citation type="submission" date="2023-07" db="EMBL/GenBank/DDBJ databases">
        <title>Genomic Encyclopedia of Type Strains, Phase IV (KMG-IV): sequencing the most valuable type-strain genomes for metagenomic binning, comparative biology and taxonomic classification.</title>
        <authorList>
            <person name="Goeker M."/>
        </authorList>
    </citation>
    <scope>NUCLEOTIDE SEQUENCE [LARGE SCALE GENOMIC DNA]</scope>
    <source>
        <strain evidence="2 3">DSM 12751</strain>
    </source>
</reference>
<evidence type="ECO:0000313" key="3">
    <source>
        <dbReference type="Proteomes" id="UP001235840"/>
    </source>
</evidence>
<sequence length="77" mass="9155">MSEETKMIMQAITELQQGMITMGQELRQEFRQEIAELRQEMNERFDHVDRRLDYQVAKLSKLEEEQHVLKEIATSSA</sequence>
<dbReference type="RefSeq" id="WP_307394425.1">
    <property type="nucleotide sequence ID" value="NZ_BAAADK010000020.1"/>
</dbReference>
<comment type="caution">
    <text evidence="2">The sequence shown here is derived from an EMBL/GenBank/DDBJ whole genome shotgun (WGS) entry which is preliminary data.</text>
</comment>